<feature type="transmembrane region" description="Helical" evidence="6">
    <location>
        <begin position="182"/>
        <end position="199"/>
    </location>
</feature>
<sequence>MLIVLVMFALGLLLGFIGAGGAGVVIAVLTVVFGIPIHTALGTSLSAMIFTMISGAYSHFREGNVVVKNGIAIGIFGAIGAFIGAQIAAGLPAKELKWMTACMLLLSALLLFLRIFFANKGIFSRSESEEGPVGISFWLTASGLGLVTGVLSGTFGIGATPFIQIGLLIFFHMSIHQSAGTTMLVILPIALLGGLGYLTAGHLDVLLLFKVTTGLIVGAYIGAKFTRRLDPFILKISMVAVPIFGGLLLLFGR</sequence>
<accession>A0A1I4I5H1</accession>
<feature type="transmembrane region" description="Helical" evidence="6">
    <location>
        <begin position="137"/>
        <end position="170"/>
    </location>
</feature>
<gene>
    <name evidence="7" type="ORF">SAMN04490355_1006127</name>
</gene>
<keyword evidence="8" id="KW-1185">Reference proteome</keyword>
<dbReference type="PANTHER" id="PTHR43701:SF2">
    <property type="entry name" value="MEMBRANE TRANSPORTER PROTEIN YJNA-RELATED"/>
    <property type="match status" value="1"/>
</dbReference>
<keyword evidence="5 6" id="KW-0472">Membrane</keyword>
<evidence type="ECO:0000256" key="2">
    <source>
        <dbReference type="ARBA" id="ARBA00009142"/>
    </source>
</evidence>
<evidence type="ECO:0000256" key="5">
    <source>
        <dbReference type="ARBA" id="ARBA00023136"/>
    </source>
</evidence>
<feature type="transmembrane region" description="Helical" evidence="6">
    <location>
        <begin position="98"/>
        <end position="117"/>
    </location>
</feature>
<dbReference type="InterPro" id="IPR002781">
    <property type="entry name" value="TM_pro_TauE-like"/>
</dbReference>
<evidence type="ECO:0000256" key="1">
    <source>
        <dbReference type="ARBA" id="ARBA00004141"/>
    </source>
</evidence>
<evidence type="ECO:0000313" key="8">
    <source>
        <dbReference type="Proteomes" id="UP000199520"/>
    </source>
</evidence>
<keyword evidence="3 6" id="KW-0812">Transmembrane</keyword>
<protein>
    <recommendedName>
        <fullName evidence="6">Probable membrane transporter protein</fullName>
    </recommendedName>
</protein>
<reference evidence="8" key="1">
    <citation type="submission" date="2016-10" db="EMBL/GenBank/DDBJ databases">
        <authorList>
            <person name="Varghese N."/>
            <person name="Submissions S."/>
        </authorList>
    </citation>
    <scope>NUCLEOTIDE SEQUENCE [LARGE SCALE GENOMIC DNA]</scope>
    <source>
        <strain evidence="8">DSM 13327</strain>
    </source>
</reference>
<organism evidence="7 8">
    <name type="scientific">Pelosinus propionicus DSM 13327</name>
    <dbReference type="NCBI Taxonomy" id="1123291"/>
    <lineage>
        <taxon>Bacteria</taxon>
        <taxon>Bacillati</taxon>
        <taxon>Bacillota</taxon>
        <taxon>Negativicutes</taxon>
        <taxon>Selenomonadales</taxon>
        <taxon>Sporomusaceae</taxon>
        <taxon>Pelosinus</taxon>
    </lineage>
</organism>
<evidence type="ECO:0000256" key="3">
    <source>
        <dbReference type="ARBA" id="ARBA00022692"/>
    </source>
</evidence>
<dbReference type="PANTHER" id="PTHR43701">
    <property type="entry name" value="MEMBRANE TRANSPORTER PROTEIN MJ0441-RELATED"/>
    <property type="match status" value="1"/>
</dbReference>
<dbReference type="OrthoDB" id="5457526at2"/>
<dbReference type="InterPro" id="IPR051598">
    <property type="entry name" value="TSUP/Inactive_protease-like"/>
</dbReference>
<keyword evidence="6" id="KW-1003">Cell membrane</keyword>
<feature type="transmembrane region" description="Helical" evidence="6">
    <location>
        <begin position="71"/>
        <end position="91"/>
    </location>
</feature>
<evidence type="ECO:0000256" key="4">
    <source>
        <dbReference type="ARBA" id="ARBA00022989"/>
    </source>
</evidence>
<evidence type="ECO:0000313" key="7">
    <source>
        <dbReference type="EMBL" id="SFL49253.1"/>
    </source>
</evidence>
<dbReference type="Pfam" id="PF01925">
    <property type="entry name" value="TauE"/>
    <property type="match status" value="1"/>
</dbReference>
<keyword evidence="4 6" id="KW-1133">Transmembrane helix</keyword>
<proteinExistence type="inferred from homology"/>
<feature type="transmembrane region" description="Helical" evidence="6">
    <location>
        <begin position="6"/>
        <end position="33"/>
    </location>
</feature>
<comment type="similarity">
    <text evidence="2 6">Belongs to the 4-toluene sulfonate uptake permease (TSUP) (TC 2.A.102) family.</text>
</comment>
<feature type="transmembrane region" description="Helical" evidence="6">
    <location>
        <begin position="205"/>
        <end position="223"/>
    </location>
</feature>
<feature type="transmembrane region" description="Helical" evidence="6">
    <location>
        <begin position="40"/>
        <end position="59"/>
    </location>
</feature>
<dbReference type="Proteomes" id="UP000199520">
    <property type="component" value="Unassembled WGS sequence"/>
</dbReference>
<name>A0A1I4I5H1_9FIRM</name>
<comment type="subcellular location">
    <subcellularLocation>
        <location evidence="6">Cell membrane</location>
        <topology evidence="6">Multi-pass membrane protein</topology>
    </subcellularLocation>
    <subcellularLocation>
        <location evidence="1">Membrane</location>
        <topology evidence="1">Multi-pass membrane protein</topology>
    </subcellularLocation>
</comment>
<dbReference type="AlphaFoldDB" id="A0A1I4I5H1"/>
<dbReference type="STRING" id="1123291.SAMN04490355_1006127"/>
<dbReference type="EMBL" id="FOTS01000006">
    <property type="protein sequence ID" value="SFL49253.1"/>
    <property type="molecule type" value="Genomic_DNA"/>
</dbReference>
<feature type="transmembrane region" description="Helical" evidence="6">
    <location>
        <begin position="232"/>
        <end position="251"/>
    </location>
</feature>
<dbReference type="GO" id="GO:0005886">
    <property type="term" value="C:plasma membrane"/>
    <property type="evidence" value="ECO:0007669"/>
    <property type="project" value="UniProtKB-SubCell"/>
</dbReference>
<dbReference type="RefSeq" id="WP_090933461.1">
    <property type="nucleotide sequence ID" value="NZ_FOTS01000006.1"/>
</dbReference>
<evidence type="ECO:0000256" key="6">
    <source>
        <dbReference type="RuleBase" id="RU363041"/>
    </source>
</evidence>